<dbReference type="NCBIfam" id="TIGR01537">
    <property type="entry name" value="portal_HK97"/>
    <property type="match status" value="1"/>
</dbReference>
<feature type="compositionally biased region" description="Basic and acidic residues" evidence="1">
    <location>
        <begin position="417"/>
        <end position="426"/>
    </location>
</feature>
<dbReference type="OrthoDB" id="7592047at2"/>
<accession>A0A318SLZ8</accession>
<reference evidence="2 3" key="1">
    <citation type="submission" date="2018-06" db="EMBL/GenBank/DDBJ databases">
        <title>Genomic Encyclopedia of Type Strains, Phase III (KMG-III): the genomes of soil and plant-associated and newly described type strains.</title>
        <authorList>
            <person name="Whitman W."/>
        </authorList>
    </citation>
    <scope>NUCLEOTIDE SEQUENCE [LARGE SCALE GENOMIC DNA]</scope>
    <source>
        <strain evidence="2 3">CECT 9025</strain>
    </source>
</reference>
<organism evidence="2 3">
    <name type="scientific">Pseudoroseicyclus aestuarii</name>
    <dbReference type="NCBI Taxonomy" id="1795041"/>
    <lineage>
        <taxon>Bacteria</taxon>
        <taxon>Pseudomonadati</taxon>
        <taxon>Pseudomonadota</taxon>
        <taxon>Alphaproteobacteria</taxon>
        <taxon>Rhodobacterales</taxon>
        <taxon>Paracoccaceae</taxon>
        <taxon>Pseudoroseicyclus</taxon>
    </lineage>
</organism>
<comment type="caution">
    <text evidence="2">The sequence shown here is derived from an EMBL/GenBank/DDBJ whole genome shotgun (WGS) entry which is preliminary data.</text>
</comment>
<dbReference type="EMBL" id="QJTE01000011">
    <property type="protein sequence ID" value="PYE80823.1"/>
    <property type="molecule type" value="Genomic_DNA"/>
</dbReference>
<dbReference type="Pfam" id="PF04860">
    <property type="entry name" value="Phage_portal"/>
    <property type="match status" value="1"/>
</dbReference>
<dbReference type="RefSeq" id="WP_110815714.1">
    <property type="nucleotide sequence ID" value="NZ_QJTE01000011.1"/>
</dbReference>
<name>A0A318SLZ8_9RHOB</name>
<feature type="region of interest" description="Disordered" evidence="1">
    <location>
        <begin position="1"/>
        <end position="38"/>
    </location>
</feature>
<evidence type="ECO:0000313" key="2">
    <source>
        <dbReference type="EMBL" id="PYE80823.1"/>
    </source>
</evidence>
<dbReference type="Proteomes" id="UP000248311">
    <property type="component" value="Unassembled WGS sequence"/>
</dbReference>
<evidence type="ECO:0000313" key="3">
    <source>
        <dbReference type="Proteomes" id="UP000248311"/>
    </source>
</evidence>
<proteinExistence type="predicted"/>
<dbReference type="AlphaFoldDB" id="A0A318SLZ8"/>
<sequence>MKLIERLRRAPADQVRAEPPLTASADAGQSETSGTARPVGWLTDGIGFGTRSRVKGLPPVSAIAAQKHATVFACCNVIAGDLSKVPVKIYRRGPDGREERLRDHPASYLLNVEAAPGVPAAVARYALAYAYTLRGRSYAYAPRDGSGELQMIEPTRQDGCAVLRLGRQRFYDFEDGAGVQRRVPGRSMVHLRYMAEDGWTGRSPIEVAAESMGLALAGQEAAARTAAGGTTKGAIVLNDDYQDDESRARTATRIRESLQDPDTREWPVLSLSEDIKKLDLSAADQQLLESRKFDREQIAAIYRVPPSKLQMLEHGVKANGEQQAIDYLTDCLLHWATLVEQQLMMGVLTEGERRGGIFLRHDFGALLRPTTKDRYEALARAIGGPFMLANEGRRIEGLDDVPEGAVLNPAPNMTRDTAPKSEEETD</sequence>
<dbReference type="InterPro" id="IPR006427">
    <property type="entry name" value="Portal_HK97"/>
</dbReference>
<dbReference type="InterPro" id="IPR006944">
    <property type="entry name" value="Phage/GTA_portal"/>
</dbReference>
<evidence type="ECO:0000256" key="1">
    <source>
        <dbReference type="SAM" id="MobiDB-lite"/>
    </source>
</evidence>
<keyword evidence="3" id="KW-1185">Reference proteome</keyword>
<feature type="region of interest" description="Disordered" evidence="1">
    <location>
        <begin position="401"/>
        <end position="426"/>
    </location>
</feature>
<protein>
    <submittedName>
        <fullName evidence="2">HK97 family phage portal protein</fullName>
    </submittedName>
</protein>
<gene>
    <name evidence="2" type="ORF">DFP88_11133</name>
</gene>
<feature type="compositionally biased region" description="Basic and acidic residues" evidence="1">
    <location>
        <begin position="1"/>
        <end position="11"/>
    </location>
</feature>